<protein>
    <submittedName>
        <fullName evidence="2">Uncharacterized protein</fullName>
    </submittedName>
</protein>
<feature type="region of interest" description="Disordered" evidence="1">
    <location>
        <begin position="1"/>
        <end position="24"/>
    </location>
</feature>
<dbReference type="Proteomes" id="UP000007875">
    <property type="component" value="Unassembled WGS sequence"/>
</dbReference>
<dbReference type="InterPro" id="IPR029165">
    <property type="entry name" value="SASRP1"/>
</dbReference>
<dbReference type="InParanoid" id="H2YPS7"/>
<dbReference type="HOGENOM" id="CLU_089756_0_0_1"/>
<name>H2YPS7_CIOSA</name>
<dbReference type="eggNOG" id="ENOG502S4JT">
    <property type="taxonomic scope" value="Eukaryota"/>
</dbReference>
<sequence length="240" mass="27431">MEENPTENKTPLKRNGRGRLYIPHGRGKEAVYKPHAEHIKVSYTQCGPDWSSRLRWLPSPKPKKKDQLETIFHPPLKTIRHFPQQHNISTRKEYKFYPPHGIPLVYGKGKVTLFNDTHKASQLSNTEITDTLRFGSHGLVSDPRNNIGEASHGDKPYHAAEYSVDFHKFGSTRPVVNFGGLQPKEERTSIPIFETATVPGKPYKVKEELRKKTEEIDVVVRLEQWRPASPLVVPVTDVKT</sequence>
<dbReference type="PANTHER" id="PTHR35845">
    <property type="entry name" value="SPERMATOGENESIS-ASSOCIATED SERINE-RICH PROTEIN 1"/>
    <property type="match status" value="1"/>
</dbReference>
<reference evidence="2" key="3">
    <citation type="submission" date="2025-09" db="UniProtKB">
        <authorList>
            <consortium name="Ensembl"/>
        </authorList>
    </citation>
    <scope>IDENTIFICATION</scope>
</reference>
<keyword evidence="3" id="KW-1185">Reference proteome</keyword>
<dbReference type="Ensembl" id="ENSCSAVT00000007431.1">
    <property type="protein sequence ID" value="ENSCSAVP00000007335.1"/>
    <property type="gene ID" value="ENSCSAVG00000004380.1"/>
</dbReference>
<dbReference type="AlphaFoldDB" id="H2YPS7"/>
<dbReference type="Pfam" id="PF15160">
    <property type="entry name" value="SASRP1"/>
    <property type="match status" value="1"/>
</dbReference>
<reference evidence="3" key="1">
    <citation type="submission" date="2003-08" db="EMBL/GenBank/DDBJ databases">
        <authorList>
            <person name="Birren B."/>
            <person name="Nusbaum C."/>
            <person name="Abebe A."/>
            <person name="Abouelleil A."/>
            <person name="Adekoya E."/>
            <person name="Ait-zahra M."/>
            <person name="Allen N."/>
            <person name="Allen T."/>
            <person name="An P."/>
            <person name="Anderson M."/>
            <person name="Anderson S."/>
            <person name="Arachchi H."/>
            <person name="Armbruster J."/>
            <person name="Bachantsang P."/>
            <person name="Baldwin J."/>
            <person name="Barry A."/>
            <person name="Bayul T."/>
            <person name="Blitshsteyn B."/>
            <person name="Bloom T."/>
            <person name="Blye J."/>
            <person name="Boguslavskiy L."/>
            <person name="Borowsky M."/>
            <person name="Boukhgalter B."/>
            <person name="Brunache A."/>
            <person name="Butler J."/>
            <person name="Calixte N."/>
            <person name="Calvo S."/>
            <person name="Camarata J."/>
            <person name="Campo K."/>
            <person name="Chang J."/>
            <person name="Cheshatsang Y."/>
            <person name="Citroen M."/>
            <person name="Collymore A."/>
            <person name="Considine T."/>
            <person name="Cook A."/>
            <person name="Cooke P."/>
            <person name="Corum B."/>
            <person name="Cuomo C."/>
            <person name="David R."/>
            <person name="Dawoe T."/>
            <person name="Degray S."/>
            <person name="Dodge S."/>
            <person name="Dooley K."/>
            <person name="Dorje P."/>
            <person name="Dorjee K."/>
            <person name="Dorris L."/>
            <person name="Duffey N."/>
            <person name="Dupes A."/>
            <person name="Elkins T."/>
            <person name="Engels R."/>
            <person name="Erickson J."/>
            <person name="Farina A."/>
            <person name="Faro S."/>
            <person name="Ferreira P."/>
            <person name="Fischer H."/>
            <person name="Fitzgerald M."/>
            <person name="Foley K."/>
            <person name="Gage D."/>
            <person name="Galagan J."/>
            <person name="Gearin G."/>
            <person name="Gnerre S."/>
            <person name="Gnirke A."/>
            <person name="Goyette A."/>
            <person name="Graham J."/>
            <person name="Grandbois E."/>
            <person name="Gyaltsen K."/>
            <person name="Hafez N."/>
            <person name="Hagopian D."/>
            <person name="Hagos B."/>
            <person name="Hall J."/>
            <person name="Hatcher B."/>
            <person name="Heller A."/>
            <person name="Higgins H."/>
            <person name="Honan T."/>
            <person name="Horn A."/>
            <person name="Houde N."/>
            <person name="Hughes L."/>
            <person name="Hulme W."/>
            <person name="Husby E."/>
            <person name="Iliev I."/>
            <person name="Jaffe D."/>
            <person name="Jones C."/>
            <person name="Kamal M."/>
            <person name="Kamat A."/>
            <person name="Kamvysselis M."/>
            <person name="Karlsson E."/>
            <person name="Kells C."/>
            <person name="Kieu A."/>
            <person name="Kisner P."/>
            <person name="Kodira C."/>
            <person name="Kulbokas E."/>
            <person name="Labutti K."/>
            <person name="Lama D."/>
            <person name="Landers T."/>
            <person name="Leger J."/>
            <person name="Levine S."/>
            <person name="Lewis D."/>
            <person name="Lewis T."/>
            <person name="Lindblad-toh K."/>
            <person name="Liu X."/>
            <person name="Lokyitsang T."/>
            <person name="Lokyitsang Y."/>
            <person name="Lucien O."/>
            <person name="Lui A."/>
            <person name="Ma L.J."/>
            <person name="Mabbitt R."/>
            <person name="Macdonald J."/>
            <person name="Maclean C."/>
            <person name="Major J."/>
            <person name="Manning J."/>
            <person name="Marabella R."/>
            <person name="Maru K."/>
            <person name="Matthews C."/>
            <person name="Mauceli E."/>
            <person name="Mccarthy M."/>
            <person name="Mcdonough S."/>
            <person name="Mcghee T."/>
            <person name="Meldrim J."/>
            <person name="Meneus L."/>
            <person name="Mesirov J."/>
            <person name="Mihalev A."/>
            <person name="Mihova T."/>
            <person name="Mikkelsen T."/>
            <person name="Mlenga V."/>
            <person name="Moru K."/>
            <person name="Mozes J."/>
            <person name="Mulrain L."/>
            <person name="Munson G."/>
            <person name="Naylor J."/>
            <person name="Newes C."/>
            <person name="Nguyen C."/>
            <person name="Nguyen N."/>
            <person name="Nguyen T."/>
            <person name="Nicol R."/>
            <person name="Nielsen C."/>
            <person name="Nizzari M."/>
            <person name="Norbu C."/>
            <person name="Norbu N."/>
            <person name="O'donnell P."/>
            <person name="Okoawo O."/>
            <person name="O'leary S."/>
            <person name="Omotosho B."/>
            <person name="O'neill K."/>
            <person name="Osman S."/>
            <person name="Parker S."/>
            <person name="Perrin D."/>
            <person name="Phunkhang P."/>
            <person name="Piqani B."/>
            <person name="Purcell S."/>
            <person name="Rachupka T."/>
            <person name="Ramasamy U."/>
            <person name="Rameau R."/>
            <person name="Ray V."/>
            <person name="Raymond C."/>
            <person name="Retta R."/>
            <person name="Richardson S."/>
            <person name="Rise C."/>
            <person name="Rodriguez J."/>
            <person name="Rogers J."/>
            <person name="Rogov P."/>
            <person name="Rutman M."/>
            <person name="Schupbach R."/>
            <person name="Seaman C."/>
            <person name="Settipalli S."/>
            <person name="Sharpe T."/>
            <person name="Sheridan J."/>
            <person name="Sherpa N."/>
            <person name="Shi J."/>
            <person name="Smirnov S."/>
            <person name="Smith C."/>
            <person name="Sougnez C."/>
            <person name="Spencer B."/>
            <person name="Stalker J."/>
            <person name="Stange-thomann N."/>
            <person name="Stavropoulos S."/>
            <person name="Stetson K."/>
            <person name="Stone C."/>
            <person name="Stone S."/>
            <person name="Stubbs M."/>
            <person name="Talamas J."/>
            <person name="Tchuinga P."/>
            <person name="Tenzing P."/>
            <person name="Tesfaye S."/>
            <person name="Theodore J."/>
            <person name="Thoulutsang Y."/>
            <person name="Topham K."/>
            <person name="Towey S."/>
            <person name="Tsamla T."/>
            <person name="Tsomo N."/>
            <person name="Vallee D."/>
            <person name="Vassiliev H."/>
            <person name="Venkataraman V."/>
            <person name="Vinson J."/>
            <person name="Vo A."/>
            <person name="Wade C."/>
            <person name="Wang S."/>
            <person name="Wangchuk T."/>
            <person name="Wangdi T."/>
            <person name="Whittaker C."/>
            <person name="Wilkinson J."/>
            <person name="Wu Y."/>
            <person name="Wyman D."/>
            <person name="Yadav S."/>
            <person name="Yang S."/>
            <person name="Yang X."/>
            <person name="Yeager S."/>
            <person name="Yee E."/>
            <person name="Young G."/>
            <person name="Zainoun J."/>
            <person name="Zembeck L."/>
            <person name="Zimmer A."/>
            <person name="Zody M."/>
            <person name="Lander E."/>
        </authorList>
    </citation>
    <scope>NUCLEOTIDE SEQUENCE [LARGE SCALE GENOMIC DNA]</scope>
</reference>
<dbReference type="OMA" id="MRPYPFT"/>
<proteinExistence type="predicted"/>
<dbReference type="GeneTree" id="ENSGT00390000006786"/>
<dbReference type="STRING" id="51511.ENSCSAVP00000007335"/>
<accession>H2YPS7</accession>
<reference evidence="2" key="2">
    <citation type="submission" date="2025-08" db="UniProtKB">
        <authorList>
            <consortium name="Ensembl"/>
        </authorList>
    </citation>
    <scope>IDENTIFICATION</scope>
</reference>
<dbReference type="PANTHER" id="PTHR35845:SF1">
    <property type="entry name" value="SPERMATOGENESIS-ASSOCIATED SERINE-RICH PROTEIN 1"/>
    <property type="match status" value="1"/>
</dbReference>
<evidence type="ECO:0000256" key="1">
    <source>
        <dbReference type="SAM" id="MobiDB-lite"/>
    </source>
</evidence>
<evidence type="ECO:0000313" key="3">
    <source>
        <dbReference type="Proteomes" id="UP000007875"/>
    </source>
</evidence>
<evidence type="ECO:0000313" key="2">
    <source>
        <dbReference type="Ensembl" id="ENSCSAVP00000007335.1"/>
    </source>
</evidence>
<organism evidence="2 3">
    <name type="scientific">Ciona savignyi</name>
    <name type="common">Pacific transparent sea squirt</name>
    <dbReference type="NCBI Taxonomy" id="51511"/>
    <lineage>
        <taxon>Eukaryota</taxon>
        <taxon>Metazoa</taxon>
        <taxon>Chordata</taxon>
        <taxon>Tunicata</taxon>
        <taxon>Ascidiacea</taxon>
        <taxon>Phlebobranchia</taxon>
        <taxon>Cionidae</taxon>
        <taxon>Ciona</taxon>
    </lineage>
</organism>